<dbReference type="EMBL" id="CP133548">
    <property type="protein sequence ID" value="WMS86902.1"/>
    <property type="molecule type" value="Genomic_DNA"/>
</dbReference>
<dbReference type="Gene3D" id="1.25.40.10">
    <property type="entry name" value="Tetratricopeptide repeat domain"/>
    <property type="match status" value="2"/>
</dbReference>
<name>A0AA51X646_9GAMM</name>
<evidence type="ECO:0000256" key="2">
    <source>
        <dbReference type="ARBA" id="ARBA00012528"/>
    </source>
</evidence>
<feature type="domain" description="GGDEF" evidence="6">
    <location>
        <begin position="510"/>
        <end position="639"/>
    </location>
</feature>
<accession>A0AA51X646</accession>
<dbReference type="SMART" id="SM00267">
    <property type="entry name" value="GGDEF"/>
    <property type="match status" value="1"/>
</dbReference>
<dbReference type="InterPro" id="IPR029787">
    <property type="entry name" value="Nucleotide_cyclase"/>
</dbReference>
<evidence type="ECO:0000313" key="8">
    <source>
        <dbReference type="Proteomes" id="UP001239782"/>
    </source>
</evidence>
<gene>
    <name evidence="7" type="ORF">Q9312_16930</name>
</gene>
<evidence type="ECO:0000259" key="6">
    <source>
        <dbReference type="PROSITE" id="PS50887"/>
    </source>
</evidence>
<dbReference type="SMART" id="SM00028">
    <property type="entry name" value="TPR"/>
    <property type="match status" value="6"/>
</dbReference>
<keyword evidence="7" id="KW-0548">Nucleotidyltransferase</keyword>
<comment type="cofactor">
    <cofactor evidence="1">
        <name>Mg(2+)</name>
        <dbReference type="ChEBI" id="CHEBI:18420"/>
    </cofactor>
</comment>
<dbReference type="NCBIfam" id="TIGR00254">
    <property type="entry name" value="GGDEF"/>
    <property type="match status" value="1"/>
</dbReference>
<dbReference type="PROSITE" id="PS50887">
    <property type="entry name" value="GGDEF"/>
    <property type="match status" value="1"/>
</dbReference>
<dbReference type="KEGG" id="plei:Q9312_16930"/>
<dbReference type="Gene3D" id="3.30.70.270">
    <property type="match status" value="1"/>
</dbReference>
<feature type="repeat" description="TPR" evidence="4">
    <location>
        <begin position="166"/>
        <end position="199"/>
    </location>
</feature>
<keyword evidence="8" id="KW-1185">Reference proteome</keyword>
<feature type="repeat" description="TPR" evidence="4">
    <location>
        <begin position="206"/>
        <end position="239"/>
    </location>
</feature>
<dbReference type="Proteomes" id="UP001239782">
    <property type="component" value="Chromosome"/>
</dbReference>
<dbReference type="RefSeq" id="WP_309202038.1">
    <property type="nucleotide sequence ID" value="NZ_CP133548.1"/>
</dbReference>
<proteinExistence type="predicted"/>
<dbReference type="InterPro" id="IPR043128">
    <property type="entry name" value="Rev_trsase/Diguanyl_cyclase"/>
</dbReference>
<dbReference type="SUPFAM" id="SSF48452">
    <property type="entry name" value="TPR-like"/>
    <property type="match status" value="2"/>
</dbReference>
<evidence type="ECO:0000256" key="3">
    <source>
        <dbReference type="ARBA" id="ARBA00034247"/>
    </source>
</evidence>
<sequence>MALLSTSLIHALVMAEDTKTSKDTPLLSQANIGSNTAQANIYDIELSFQERWHKLTTDAQLHYQEELPNLKQQLTQIPKTQPKHYAYAALTVTALALTLELNGEAEQQLDAIEELITQLNHPAFNAYYFYEKARLKFNTAEYAAATQLNNQALRIYQTLNAPVKTAEVWLLKGQIEYHKENYDEALTYYLKAYQQFKDLKRRTLLSTTVASIAQLYTKTGEHAKAIEYYQESLTLIDNEQQTFYASVIYFNLGVAHQRLKQYSQSETWFRKALALSNQLNDDIGKAYVWRELGQIAALKNEHALAIDYFEQSFQIISANNDRRMMVSITIVLAESYSAQGKHLVAKHKIEEALKLAREIKVEEAVIKALKTASEIYAASDDYVRAYQYQKQYNEQLVGKHQRESQRSLDEMKVKFDTEKKEAEYLLLQKDNDLKQLEIDKQETQKNLLWAVIAMALITTLAAVVIVSIQARSRRRFKAMALTDELTGAPNRRHILEYARRQLELAEDSGNKLAIGLIDLDRFKSINDQYGHDIGDKVLQHFYSRLSQTLRNLDRLGRFGGEEWLLVMPGIDKQQIETVYQRLQEALSNFHVEGLPDIHPVTFSLGVAYFSPNKSLETLIKESDVAVYYAKEAGRNCWRD</sequence>
<dbReference type="InterPro" id="IPR050469">
    <property type="entry name" value="Diguanylate_Cyclase"/>
</dbReference>
<feature type="transmembrane region" description="Helical" evidence="5">
    <location>
        <begin position="447"/>
        <end position="468"/>
    </location>
</feature>
<organism evidence="7 8">
    <name type="scientific">Pleionea litopenaei</name>
    <dbReference type="NCBI Taxonomy" id="3070815"/>
    <lineage>
        <taxon>Bacteria</taxon>
        <taxon>Pseudomonadati</taxon>
        <taxon>Pseudomonadota</taxon>
        <taxon>Gammaproteobacteria</taxon>
        <taxon>Oceanospirillales</taxon>
        <taxon>Pleioneaceae</taxon>
        <taxon>Pleionea</taxon>
    </lineage>
</organism>
<dbReference type="PROSITE" id="PS50005">
    <property type="entry name" value="TPR"/>
    <property type="match status" value="3"/>
</dbReference>
<dbReference type="Pfam" id="PF00990">
    <property type="entry name" value="GGDEF"/>
    <property type="match status" value="1"/>
</dbReference>
<protein>
    <recommendedName>
        <fullName evidence="2">diguanylate cyclase</fullName>
        <ecNumber evidence="2">2.7.7.65</ecNumber>
    </recommendedName>
</protein>
<evidence type="ECO:0000313" key="7">
    <source>
        <dbReference type="EMBL" id="WMS86902.1"/>
    </source>
</evidence>
<dbReference type="PANTHER" id="PTHR45138">
    <property type="entry name" value="REGULATORY COMPONENTS OF SENSORY TRANSDUCTION SYSTEM"/>
    <property type="match status" value="1"/>
</dbReference>
<keyword evidence="5" id="KW-0812">Transmembrane</keyword>
<dbReference type="Pfam" id="PF13424">
    <property type="entry name" value="TPR_12"/>
    <property type="match status" value="2"/>
</dbReference>
<feature type="repeat" description="TPR" evidence="4">
    <location>
        <begin position="246"/>
        <end position="279"/>
    </location>
</feature>
<dbReference type="GO" id="GO:0052621">
    <property type="term" value="F:diguanylate cyclase activity"/>
    <property type="evidence" value="ECO:0007669"/>
    <property type="project" value="UniProtKB-EC"/>
</dbReference>
<dbReference type="CDD" id="cd01949">
    <property type="entry name" value="GGDEF"/>
    <property type="match status" value="1"/>
</dbReference>
<dbReference type="InterPro" id="IPR011990">
    <property type="entry name" value="TPR-like_helical_dom_sf"/>
</dbReference>
<keyword evidence="5" id="KW-0472">Membrane</keyword>
<dbReference type="PANTHER" id="PTHR45138:SF9">
    <property type="entry name" value="DIGUANYLATE CYCLASE DGCM-RELATED"/>
    <property type="match status" value="1"/>
</dbReference>
<dbReference type="SUPFAM" id="SSF55073">
    <property type="entry name" value="Nucleotide cyclase"/>
    <property type="match status" value="1"/>
</dbReference>
<dbReference type="AlphaFoldDB" id="A0AA51X646"/>
<dbReference type="InterPro" id="IPR019734">
    <property type="entry name" value="TPR_rpt"/>
</dbReference>
<reference evidence="7 8" key="1">
    <citation type="submission" date="2023-08" db="EMBL/GenBank/DDBJ databases">
        <title>Pleionea litopenaei sp. nov., isolated from stomach of juvenile Litopenaeus vannamei.</title>
        <authorList>
            <person name="Rho A.M."/>
            <person name="Hwang C.Y."/>
        </authorList>
    </citation>
    <scope>NUCLEOTIDE SEQUENCE [LARGE SCALE GENOMIC DNA]</scope>
    <source>
        <strain evidence="7 8">HL-JVS1</strain>
    </source>
</reference>
<keyword evidence="7" id="KW-0808">Transferase</keyword>
<dbReference type="InterPro" id="IPR000160">
    <property type="entry name" value="GGDEF_dom"/>
</dbReference>
<keyword evidence="4" id="KW-0802">TPR repeat</keyword>
<dbReference type="FunFam" id="3.30.70.270:FF:000001">
    <property type="entry name" value="Diguanylate cyclase domain protein"/>
    <property type="match status" value="1"/>
</dbReference>
<evidence type="ECO:0000256" key="5">
    <source>
        <dbReference type="SAM" id="Phobius"/>
    </source>
</evidence>
<dbReference type="EC" id="2.7.7.65" evidence="2"/>
<keyword evidence="5" id="KW-1133">Transmembrane helix</keyword>
<evidence type="ECO:0000256" key="1">
    <source>
        <dbReference type="ARBA" id="ARBA00001946"/>
    </source>
</evidence>
<comment type="catalytic activity">
    <reaction evidence="3">
        <text>2 GTP = 3',3'-c-di-GMP + 2 diphosphate</text>
        <dbReference type="Rhea" id="RHEA:24898"/>
        <dbReference type="ChEBI" id="CHEBI:33019"/>
        <dbReference type="ChEBI" id="CHEBI:37565"/>
        <dbReference type="ChEBI" id="CHEBI:58805"/>
        <dbReference type="EC" id="2.7.7.65"/>
    </reaction>
</comment>
<evidence type="ECO:0000256" key="4">
    <source>
        <dbReference type="PROSITE-ProRule" id="PRU00339"/>
    </source>
</evidence>